<keyword evidence="1" id="KW-1133">Transmembrane helix</keyword>
<dbReference type="InParanoid" id="A0A1Y1YFV2"/>
<keyword evidence="5" id="KW-1185">Reference proteome</keyword>
<dbReference type="EMBL" id="MCFE01000143">
    <property type="protein sequence ID" value="ORX96921.1"/>
    <property type="molecule type" value="Genomic_DNA"/>
</dbReference>
<name>A0A1Y1YFV2_9FUNG</name>
<dbReference type="InterPro" id="IPR056146">
    <property type="entry name" value="DUF7729"/>
</dbReference>
<evidence type="ECO:0000313" key="5">
    <source>
        <dbReference type="Proteomes" id="UP000193498"/>
    </source>
</evidence>
<dbReference type="PANTHER" id="PTHR39460">
    <property type="entry name" value="EXPRESSED PROTEIN"/>
    <property type="match status" value="1"/>
</dbReference>
<proteinExistence type="predicted"/>
<keyword evidence="1" id="KW-0472">Membrane</keyword>
<feature type="domain" description="DUF7729" evidence="3">
    <location>
        <begin position="34"/>
        <end position="228"/>
    </location>
</feature>
<feature type="transmembrane region" description="Helical" evidence="1">
    <location>
        <begin position="236"/>
        <end position="258"/>
    </location>
</feature>
<keyword evidence="2" id="KW-0732">Signal</keyword>
<feature type="signal peptide" evidence="2">
    <location>
        <begin position="1"/>
        <end position="24"/>
    </location>
</feature>
<dbReference type="Pfam" id="PF24855">
    <property type="entry name" value="DUF7729"/>
    <property type="match status" value="1"/>
</dbReference>
<comment type="caution">
    <text evidence="4">The sequence shown here is derived from an EMBL/GenBank/DDBJ whole genome shotgun (WGS) entry which is preliminary data.</text>
</comment>
<evidence type="ECO:0000256" key="1">
    <source>
        <dbReference type="SAM" id="Phobius"/>
    </source>
</evidence>
<dbReference type="PANTHER" id="PTHR39460:SF1">
    <property type="entry name" value="C6 TRANSCRIPTION FACTOR"/>
    <property type="match status" value="1"/>
</dbReference>
<organism evidence="4 5">
    <name type="scientific">Basidiobolus meristosporus CBS 931.73</name>
    <dbReference type="NCBI Taxonomy" id="1314790"/>
    <lineage>
        <taxon>Eukaryota</taxon>
        <taxon>Fungi</taxon>
        <taxon>Fungi incertae sedis</taxon>
        <taxon>Zoopagomycota</taxon>
        <taxon>Entomophthoromycotina</taxon>
        <taxon>Basidiobolomycetes</taxon>
        <taxon>Basidiobolales</taxon>
        <taxon>Basidiobolaceae</taxon>
        <taxon>Basidiobolus</taxon>
    </lineage>
</organism>
<accession>A0A1Y1YFV2</accession>
<keyword evidence="1" id="KW-0812">Transmembrane</keyword>
<gene>
    <name evidence="4" type="ORF">K493DRAFT_300657</name>
</gene>
<protein>
    <recommendedName>
        <fullName evidence="3">DUF7729 domain-containing protein</fullName>
    </recommendedName>
</protein>
<feature type="chain" id="PRO_5012305107" description="DUF7729 domain-containing protein" evidence="2">
    <location>
        <begin position="25"/>
        <end position="262"/>
    </location>
</feature>
<evidence type="ECO:0000259" key="3">
    <source>
        <dbReference type="Pfam" id="PF24855"/>
    </source>
</evidence>
<sequence length="262" mass="28971">MSTSNEYYLLIVSLILVLLGGAHGSLPGILNASGENELSQGCQSHVQQTLASDDFLSCKPFSFYMTLSKEFADMAKNASSIAPTMNEICAPGGDKQCEKLMKDMRGEFVKTQNCGGDMKKGSKIAMTMYISFVNYHLMQRTGCLKNQEDEYCFAEATSQRSQLDMYFMPYGHRLGSSSSGVPKMCTTCAQQIMNIYGRFGSQYLNPLRKTFDQSKMLMTQQCGSVYAKMLKNHMNAAPATALLPLMAWLILAPLSTFLSDTL</sequence>
<reference evidence="4 5" key="1">
    <citation type="submission" date="2016-07" db="EMBL/GenBank/DDBJ databases">
        <title>Pervasive Adenine N6-methylation of Active Genes in Fungi.</title>
        <authorList>
            <consortium name="DOE Joint Genome Institute"/>
            <person name="Mondo S.J."/>
            <person name="Dannebaum R.O."/>
            <person name="Kuo R.C."/>
            <person name="Labutti K."/>
            <person name="Haridas S."/>
            <person name="Kuo A."/>
            <person name="Salamov A."/>
            <person name="Ahrendt S.R."/>
            <person name="Lipzen A."/>
            <person name="Sullivan W."/>
            <person name="Andreopoulos W.B."/>
            <person name="Clum A."/>
            <person name="Lindquist E."/>
            <person name="Daum C."/>
            <person name="Ramamoorthy G.K."/>
            <person name="Gryganskyi A."/>
            <person name="Culley D."/>
            <person name="Magnuson J.K."/>
            <person name="James T.Y."/>
            <person name="O'Malley M.A."/>
            <person name="Stajich J.E."/>
            <person name="Spatafora J.W."/>
            <person name="Visel A."/>
            <person name="Grigoriev I.V."/>
        </authorList>
    </citation>
    <scope>NUCLEOTIDE SEQUENCE [LARGE SCALE GENOMIC DNA]</scope>
    <source>
        <strain evidence="4 5">CBS 931.73</strain>
    </source>
</reference>
<evidence type="ECO:0000256" key="2">
    <source>
        <dbReference type="SAM" id="SignalP"/>
    </source>
</evidence>
<dbReference type="OrthoDB" id="2564812at2759"/>
<dbReference type="AlphaFoldDB" id="A0A1Y1YFV2"/>
<evidence type="ECO:0000313" key="4">
    <source>
        <dbReference type="EMBL" id="ORX96921.1"/>
    </source>
</evidence>
<dbReference type="Proteomes" id="UP000193498">
    <property type="component" value="Unassembled WGS sequence"/>
</dbReference>